<dbReference type="AlphaFoldDB" id="X1KV43"/>
<protein>
    <submittedName>
        <fullName evidence="1">Uncharacterized protein</fullName>
    </submittedName>
</protein>
<feature type="non-terminal residue" evidence="1">
    <location>
        <position position="1"/>
    </location>
</feature>
<proteinExistence type="predicted"/>
<comment type="caution">
    <text evidence="1">The sequence shown here is derived from an EMBL/GenBank/DDBJ whole genome shotgun (WGS) entry which is preliminary data.</text>
</comment>
<organism evidence="1">
    <name type="scientific">marine sediment metagenome</name>
    <dbReference type="NCBI Taxonomy" id="412755"/>
    <lineage>
        <taxon>unclassified sequences</taxon>
        <taxon>metagenomes</taxon>
        <taxon>ecological metagenomes</taxon>
    </lineage>
</organism>
<gene>
    <name evidence="1" type="ORF">S03H2_72842</name>
</gene>
<accession>X1KV43</accession>
<dbReference type="EMBL" id="BARU01049520">
    <property type="protein sequence ID" value="GAH94024.1"/>
    <property type="molecule type" value="Genomic_DNA"/>
</dbReference>
<name>X1KV43_9ZZZZ</name>
<reference evidence="1" key="1">
    <citation type="journal article" date="2014" name="Front. Microbiol.">
        <title>High frequency of phylogenetically diverse reductive dehalogenase-homologous genes in deep subseafloor sedimentary metagenomes.</title>
        <authorList>
            <person name="Kawai M."/>
            <person name="Futagami T."/>
            <person name="Toyoda A."/>
            <person name="Takaki Y."/>
            <person name="Nishi S."/>
            <person name="Hori S."/>
            <person name="Arai W."/>
            <person name="Tsubouchi T."/>
            <person name="Morono Y."/>
            <person name="Uchiyama I."/>
            <person name="Ito T."/>
            <person name="Fujiyama A."/>
            <person name="Inagaki F."/>
            <person name="Takami H."/>
        </authorList>
    </citation>
    <scope>NUCLEOTIDE SEQUENCE</scope>
    <source>
        <strain evidence="1">Expedition CK06-06</strain>
    </source>
</reference>
<sequence>RETAYYLRLTADLFPDITLKLESLYPDLIPQLEGGCHETE</sequence>
<evidence type="ECO:0000313" key="1">
    <source>
        <dbReference type="EMBL" id="GAH94024.1"/>
    </source>
</evidence>